<dbReference type="PATRIC" id="fig|33036.3.peg.998"/>
<protein>
    <submittedName>
        <fullName evidence="1">Uncharacterized protein</fullName>
    </submittedName>
</protein>
<organism evidence="1 2">
    <name type="scientific">Anaerococcus tetradius</name>
    <dbReference type="NCBI Taxonomy" id="33036"/>
    <lineage>
        <taxon>Bacteria</taxon>
        <taxon>Bacillati</taxon>
        <taxon>Bacillota</taxon>
        <taxon>Tissierellia</taxon>
        <taxon>Tissierellales</taxon>
        <taxon>Peptoniphilaceae</taxon>
        <taxon>Anaerococcus</taxon>
    </lineage>
</organism>
<gene>
    <name evidence="1" type="ORF">HMPREF3200_01007</name>
</gene>
<dbReference type="EMBL" id="LRPM01000039">
    <property type="protein sequence ID" value="KWZ77958.1"/>
    <property type="molecule type" value="Genomic_DNA"/>
</dbReference>
<sequence>MELKELEELSDKLENEAYTLSKAIEVLLYELLPDDNNEKIEQATVITNLILQQAKRVHKVAEDLSTMFFNVKKERGNIIN</sequence>
<keyword evidence="2" id="KW-1185">Reference proteome</keyword>
<dbReference type="AlphaFoldDB" id="A0A133KEG2"/>
<evidence type="ECO:0000313" key="2">
    <source>
        <dbReference type="Proteomes" id="UP000070383"/>
    </source>
</evidence>
<dbReference type="Proteomes" id="UP000070383">
    <property type="component" value="Unassembled WGS sequence"/>
</dbReference>
<name>A0A133KEG2_9FIRM</name>
<dbReference type="RefSeq" id="WP_060929396.1">
    <property type="nucleotide sequence ID" value="NZ_KQ955279.1"/>
</dbReference>
<proteinExistence type="predicted"/>
<comment type="caution">
    <text evidence="1">The sequence shown here is derived from an EMBL/GenBank/DDBJ whole genome shotgun (WGS) entry which is preliminary data.</text>
</comment>
<evidence type="ECO:0000313" key="1">
    <source>
        <dbReference type="EMBL" id="KWZ77958.1"/>
    </source>
</evidence>
<dbReference type="STRING" id="33036.HMPREF3200_01007"/>
<accession>A0A133KEG2</accession>
<reference evidence="2" key="1">
    <citation type="submission" date="2016-01" db="EMBL/GenBank/DDBJ databases">
        <authorList>
            <person name="Mitreva M."/>
            <person name="Pepin K.H."/>
            <person name="Mihindukulasuriya K.A."/>
            <person name="Fulton R."/>
            <person name="Fronick C."/>
            <person name="O'Laughlin M."/>
            <person name="Miner T."/>
            <person name="Herter B."/>
            <person name="Rosa B.A."/>
            <person name="Cordes M."/>
            <person name="Tomlinson C."/>
            <person name="Wollam A."/>
            <person name="Palsikar V.B."/>
            <person name="Mardis E.R."/>
            <person name="Wilson R.K."/>
        </authorList>
    </citation>
    <scope>NUCLEOTIDE SEQUENCE [LARGE SCALE GENOMIC DNA]</scope>
    <source>
        <strain evidence="2">MJR8151</strain>
    </source>
</reference>